<dbReference type="GO" id="GO:0034057">
    <property type="term" value="F:RNA strand-exchange activity"/>
    <property type="evidence" value="ECO:0007669"/>
    <property type="project" value="InterPro"/>
</dbReference>
<comment type="caution">
    <text evidence="6">The sequence shown here is derived from an EMBL/GenBank/DDBJ whole genome shotgun (WGS) entry which is preliminary data.</text>
</comment>
<dbReference type="GO" id="GO:0033592">
    <property type="term" value="F:RNA strand annealing activity"/>
    <property type="evidence" value="ECO:0007669"/>
    <property type="project" value="InterPro"/>
</dbReference>
<proteinExistence type="predicted"/>
<dbReference type="PANTHER" id="PTHR38106:SF1">
    <property type="entry name" value="RNA CHAPERONE PROQ"/>
    <property type="match status" value="1"/>
</dbReference>
<dbReference type="GO" id="GO:0005829">
    <property type="term" value="C:cytosol"/>
    <property type="evidence" value="ECO:0007669"/>
    <property type="project" value="TreeGrafter"/>
</dbReference>
<protein>
    <recommendedName>
        <fullName evidence="5">ProQ/FinO domain-containing protein</fullName>
    </recommendedName>
</protein>
<feature type="compositionally biased region" description="Polar residues" evidence="4">
    <location>
        <begin position="236"/>
        <end position="245"/>
    </location>
</feature>
<dbReference type="PANTHER" id="PTHR38106">
    <property type="entry name" value="RNA CHAPERONE PROQ"/>
    <property type="match status" value="1"/>
</dbReference>
<dbReference type="Gene3D" id="1.10.1710.10">
    <property type="entry name" value="ProQ/FinO domain"/>
    <property type="match status" value="1"/>
</dbReference>
<dbReference type="InterPro" id="IPR036442">
    <property type="entry name" value="ProQ/FinO_sf"/>
</dbReference>
<evidence type="ECO:0000256" key="2">
    <source>
        <dbReference type="ARBA" id="ARBA00022884"/>
    </source>
</evidence>
<dbReference type="Proteomes" id="UP000033618">
    <property type="component" value="Unassembled WGS sequence"/>
</dbReference>
<evidence type="ECO:0000313" key="7">
    <source>
        <dbReference type="Proteomes" id="UP000033618"/>
    </source>
</evidence>
<evidence type="ECO:0000313" key="6">
    <source>
        <dbReference type="EMBL" id="KKB62379.1"/>
    </source>
</evidence>
<dbReference type="AlphaFoldDB" id="A0A0F5JXK8"/>
<reference evidence="6 7" key="1">
    <citation type="submission" date="2015-03" db="EMBL/GenBank/DDBJ databases">
        <title>Draft Genome Sequence of Burkholderia andropogonis type strain ICMP2807, isolated from Sorghum bicolor.</title>
        <authorList>
            <person name="Lopes-Santos L."/>
            <person name="Castro D.B."/>
            <person name="Ottoboni L.M."/>
            <person name="Park D."/>
            <person name="Weirc B.S."/>
            <person name="Destefano S.A."/>
        </authorList>
    </citation>
    <scope>NUCLEOTIDE SEQUENCE [LARGE SCALE GENOMIC DNA]</scope>
    <source>
        <strain evidence="6 7">ICMP2807</strain>
    </source>
</reference>
<dbReference type="GO" id="GO:0010608">
    <property type="term" value="P:post-transcriptional regulation of gene expression"/>
    <property type="evidence" value="ECO:0007669"/>
    <property type="project" value="InterPro"/>
</dbReference>
<feature type="domain" description="ProQ/FinO" evidence="5">
    <location>
        <begin position="53"/>
        <end position="169"/>
    </location>
</feature>
<feature type="compositionally biased region" description="Polar residues" evidence="4">
    <location>
        <begin position="1"/>
        <end position="13"/>
    </location>
</feature>
<dbReference type="STRING" id="28092.WM40_18025"/>
<evidence type="ECO:0000256" key="1">
    <source>
        <dbReference type="ARBA" id="ARBA00022490"/>
    </source>
</evidence>
<gene>
    <name evidence="6" type="ORF">WM40_18025</name>
</gene>
<feature type="region of interest" description="Disordered" evidence="4">
    <location>
        <begin position="1"/>
        <end position="57"/>
    </location>
</feature>
<feature type="compositionally biased region" description="Low complexity" evidence="4">
    <location>
        <begin position="217"/>
        <end position="235"/>
    </location>
</feature>
<name>A0A0F5JXK8_9BURK</name>
<keyword evidence="1" id="KW-0963">Cytoplasm</keyword>
<dbReference type="OrthoDB" id="7025208at2"/>
<dbReference type="InterPro" id="IPR023529">
    <property type="entry name" value="ProQ"/>
</dbReference>
<accession>A0A0F5JXK8</accession>
<dbReference type="SUPFAM" id="SSF48657">
    <property type="entry name" value="FinO-like"/>
    <property type="match status" value="1"/>
</dbReference>
<dbReference type="SMART" id="SM00945">
    <property type="entry name" value="ProQ"/>
    <property type="match status" value="1"/>
</dbReference>
<dbReference type="EMBL" id="LAQU01000021">
    <property type="protein sequence ID" value="KKB62379.1"/>
    <property type="molecule type" value="Genomic_DNA"/>
</dbReference>
<evidence type="ECO:0000256" key="3">
    <source>
        <dbReference type="ARBA" id="ARBA00023186"/>
    </source>
</evidence>
<evidence type="ECO:0000259" key="5">
    <source>
        <dbReference type="SMART" id="SM00945"/>
    </source>
</evidence>
<feature type="compositionally biased region" description="Low complexity" evidence="4">
    <location>
        <begin position="165"/>
        <end position="174"/>
    </location>
</feature>
<sequence length="251" mass="25713">MTCGEANSSNVTPAESKAGTGQFPARSGAGKRPARDRQPGVGHPTRPTTRPERQVDPVVLTIGQLQKHFPLAFPKNPEPKKPLKLGISKDLAAQAETLSLTEPAILEAIKVWCQGSRYWAAMTNGAARVGLDGQPDGTVTPEQAGHARYLAAAARRAKRQDKQPDATAASADSTGTPVASGGVPPDADAPVGDSADADGATSATSTDVPAAKEGAPEEITATASTTTTEPTAKPADNTNIDTLSVSKPAAH</sequence>
<organism evidence="6 7">
    <name type="scientific">Robbsia andropogonis</name>
    <dbReference type="NCBI Taxonomy" id="28092"/>
    <lineage>
        <taxon>Bacteria</taxon>
        <taxon>Pseudomonadati</taxon>
        <taxon>Pseudomonadota</taxon>
        <taxon>Betaproteobacteria</taxon>
        <taxon>Burkholderiales</taxon>
        <taxon>Burkholderiaceae</taxon>
        <taxon>Robbsia</taxon>
    </lineage>
</organism>
<evidence type="ECO:0000256" key="4">
    <source>
        <dbReference type="SAM" id="MobiDB-lite"/>
    </source>
</evidence>
<keyword evidence="3" id="KW-0143">Chaperone</keyword>
<dbReference type="InterPro" id="IPR016103">
    <property type="entry name" value="ProQ/FinO"/>
</dbReference>
<dbReference type="PATRIC" id="fig|28092.6.peg.4239"/>
<feature type="region of interest" description="Disordered" evidence="4">
    <location>
        <begin position="151"/>
        <end position="251"/>
    </location>
</feature>
<keyword evidence="7" id="KW-1185">Reference proteome</keyword>
<feature type="compositionally biased region" description="Low complexity" evidence="4">
    <location>
        <begin position="192"/>
        <end position="207"/>
    </location>
</feature>
<dbReference type="Pfam" id="PF04352">
    <property type="entry name" value="ProQ"/>
    <property type="match status" value="1"/>
</dbReference>
<keyword evidence="2" id="KW-0694">RNA-binding</keyword>